<dbReference type="GO" id="GO:0007165">
    <property type="term" value="P:signal transduction"/>
    <property type="evidence" value="ECO:0007669"/>
    <property type="project" value="UniProtKB-KW"/>
</dbReference>
<evidence type="ECO:0000313" key="8">
    <source>
        <dbReference type="EMBL" id="SKA27342.1"/>
    </source>
</evidence>
<feature type="domain" description="Methyl-accepting transducer" evidence="6">
    <location>
        <begin position="383"/>
        <end position="619"/>
    </location>
</feature>
<dbReference type="PANTHER" id="PTHR32089:SF120">
    <property type="entry name" value="METHYL-ACCEPTING CHEMOTAXIS PROTEIN TLPQ"/>
    <property type="match status" value="1"/>
</dbReference>
<dbReference type="FunFam" id="1.10.287.950:FF:000001">
    <property type="entry name" value="Methyl-accepting chemotaxis sensory transducer"/>
    <property type="match status" value="1"/>
</dbReference>
<dbReference type="CDD" id="cd11386">
    <property type="entry name" value="MCP_signal"/>
    <property type="match status" value="1"/>
</dbReference>
<dbReference type="PRINTS" id="PR00260">
    <property type="entry name" value="CHEMTRNSDUCR"/>
</dbReference>
<dbReference type="EMBL" id="FUXB01000028">
    <property type="protein sequence ID" value="SKA27342.1"/>
    <property type="molecule type" value="Genomic_DNA"/>
</dbReference>
<evidence type="ECO:0000256" key="2">
    <source>
        <dbReference type="ARBA" id="ARBA00023224"/>
    </source>
</evidence>
<accession>A0A1T4SGI8</accession>
<protein>
    <submittedName>
        <fullName evidence="8">Methyl-accepting chemotaxis protein</fullName>
    </submittedName>
</protein>
<dbReference type="Pfam" id="PF00015">
    <property type="entry name" value="MCPsignal"/>
    <property type="match status" value="1"/>
</dbReference>
<dbReference type="GO" id="GO:0016020">
    <property type="term" value="C:membrane"/>
    <property type="evidence" value="ECO:0007669"/>
    <property type="project" value="UniProtKB-SubCell"/>
</dbReference>
<evidence type="ECO:0000256" key="5">
    <source>
        <dbReference type="SAM" id="Phobius"/>
    </source>
</evidence>
<dbReference type="PANTHER" id="PTHR32089">
    <property type="entry name" value="METHYL-ACCEPTING CHEMOTAXIS PROTEIN MCPB"/>
    <property type="match status" value="1"/>
</dbReference>
<feature type="transmembrane region" description="Helical" evidence="5">
    <location>
        <begin position="21"/>
        <end position="41"/>
    </location>
</feature>
<dbReference type="GO" id="GO:0004888">
    <property type="term" value="F:transmembrane signaling receptor activity"/>
    <property type="evidence" value="ECO:0007669"/>
    <property type="project" value="InterPro"/>
</dbReference>
<gene>
    <name evidence="8" type="ORF">SAMN02745782_03273</name>
</gene>
<dbReference type="AlphaFoldDB" id="A0A1T4SGI8"/>
<keyword evidence="5" id="KW-0472">Membrane</keyword>
<dbReference type="InterPro" id="IPR024478">
    <property type="entry name" value="HlyB_4HB_MCP"/>
</dbReference>
<keyword evidence="5" id="KW-1133">Transmembrane helix</keyword>
<dbReference type="PROSITE" id="PS50885">
    <property type="entry name" value="HAMP"/>
    <property type="match status" value="1"/>
</dbReference>
<dbReference type="STRING" id="1123491.SAMN02745782_03273"/>
<dbReference type="SUPFAM" id="SSF58104">
    <property type="entry name" value="Methyl-accepting chemotaxis protein (MCP) signaling domain"/>
    <property type="match status" value="1"/>
</dbReference>
<keyword evidence="5" id="KW-0812">Transmembrane</keyword>
<evidence type="ECO:0000259" key="6">
    <source>
        <dbReference type="PROSITE" id="PS50111"/>
    </source>
</evidence>
<name>A0A1T4SGI8_VIBCI</name>
<evidence type="ECO:0000256" key="3">
    <source>
        <dbReference type="ARBA" id="ARBA00029447"/>
    </source>
</evidence>
<dbReference type="SMART" id="SM00283">
    <property type="entry name" value="MA"/>
    <property type="match status" value="1"/>
</dbReference>
<dbReference type="CDD" id="cd06225">
    <property type="entry name" value="HAMP"/>
    <property type="match status" value="1"/>
</dbReference>
<dbReference type="Proteomes" id="UP000190834">
    <property type="component" value="Unassembled WGS sequence"/>
</dbReference>
<organism evidence="8 9">
    <name type="scientific">Vibrio cincinnatiensis DSM 19608</name>
    <dbReference type="NCBI Taxonomy" id="1123491"/>
    <lineage>
        <taxon>Bacteria</taxon>
        <taxon>Pseudomonadati</taxon>
        <taxon>Pseudomonadota</taxon>
        <taxon>Gammaproteobacteria</taxon>
        <taxon>Vibrionales</taxon>
        <taxon>Vibrionaceae</taxon>
        <taxon>Vibrio</taxon>
    </lineage>
</organism>
<evidence type="ECO:0000256" key="4">
    <source>
        <dbReference type="PROSITE-ProRule" id="PRU00284"/>
    </source>
</evidence>
<evidence type="ECO:0000259" key="7">
    <source>
        <dbReference type="PROSITE" id="PS50885"/>
    </source>
</evidence>
<comment type="similarity">
    <text evidence="3">Belongs to the methyl-accepting chemotaxis (MCP) protein family.</text>
</comment>
<dbReference type="InterPro" id="IPR004089">
    <property type="entry name" value="MCPsignal_dom"/>
</dbReference>
<evidence type="ECO:0000256" key="1">
    <source>
        <dbReference type="ARBA" id="ARBA00004370"/>
    </source>
</evidence>
<comment type="subcellular location">
    <subcellularLocation>
        <location evidence="1">Membrane</location>
    </subcellularLocation>
</comment>
<dbReference type="InterPro" id="IPR003660">
    <property type="entry name" value="HAMP_dom"/>
</dbReference>
<keyword evidence="9" id="KW-1185">Reference proteome</keyword>
<proteinExistence type="inferred from homology"/>
<sequence>MDFYRKVSKFLMFKNLKVATKIALGFGCVIVLLSVAVMITLSSLNDADDSIDNYQLLVNQNNLVSDIASKIYSIDSSVEKYILSKDDSFLKNFSSDLIDVRGQIDSLRSRLRKSENKEKIDIVKKSIVTYEGRSKDIVNLYHKESTLYESEISPTMKEISHYIEMLQAYALDIDDDSLTLSLSKIATDMEITFSKLDIFIATSRELEFNKFNEQVRIVEQELGAIAKKLSANEHYVSLNEKFRYLAQKANISKGIVDDIDLANSNIDVTSDELFTAIKGVEQSFKEQLDDLGASVIESISSSIQFSLVFYAIAVIAGLISTYIITINITKPIYLAVDFAKKLADGDLSIQVGKTSEDEMGMLLNAVQMAASRLNRMMITITRASEELASSSQELAVVTEQTTSGIMSQEEETEQVATAINQMTATVAEVANNAAQASDSAHVAANEAENGAKIVNNTVNSIDTLAQIVNDSSDNVHHVEQEVLNISSILNVIKEIADQTNLLALNAAIEAARAGEAGRGFAVVADEVRSLASRTQNSTSEIEQIIVQLQQGTQVAVDSMKQGAVQVDECVDLARRTSAALNSITEAVDVIAEMNIQIASASEEQRSVSESINQNIINVKHVAEENAAAADQTRASSTDIARLASELKTLVEEFTLAY</sequence>
<keyword evidence="2 4" id="KW-0807">Transducer</keyword>
<reference evidence="9" key="1">
    <citation type="submission" date="2017-02" db="EMBL/GenBank/DDBJ databases">
        <authorList>
            <person name="Varghese N."/>
            <person name="Submissions S."/>
        </authorList>
    </citation>
    <scope>NUCLEOTIDE SEQUENCE [LARGE SCALE GENOMIC DNA]</scope>
    <source>
        <strain evidence="9">DSM 19608</strain>
    </source>
</reference>
<evidence type="ECO:0000313" key="9">
    <source>
        <dbReference type="Proteomes" id="UP000190834"/>
    </source>
</evidence>
<dbReference type="Gene3D" id="1.10.287.950">
    <property type="entry name" value="Methyl-accepting chemotaxis protein"/>
    <property type="match status" value="1"/>
</dbReference>
<dbReference type="InterPro" id="IPR004090">
    <property type="entry name" value="Chemotax_Me-accpt_rcpt"/>
</dbReference>
<feature type="domain" description="HAMP" evidence="7">
    <location>
        <begin position="326"/>
        <end position="378"/>
    </location>
</feature>
<dbReference type="Pfam" id="PF12729">
    <property type="entry name" value="4HB_MCP_1"/>
    <property type="match status" value="1"/>
</dbReference>
<dbReference type="GO" id="GO:0006935">
    <property type="term" value="P:chemotaxis"/>
    <property type="evidence" value="ECO:0007669"/>
    <property type="project" value="InterPro"/>
</dbReference>
<feature type="transmembrane region" description="Helical" evidence="5">
    <location>
        <begin position="307"/>
        <end position="325"/>
    </location>
</feature>
<dbReference type="PROSITE" id="PS50111">
    <property type="entry name" value="CHEMOTAXIS_TRANSDUC_2"/>
    <property type="match status" value="1"/>
</dbReference>